<dbReference type="EMBL" id="CP073721">
    <property type="protein sequence ID" value="UWZ37741.1"/>
    <property type="molecule type" value="Genomic_DNA"/>
</dbReference>
<evidence type="ECO:0000313" key="2">
    <source>
        <dbReference type="Proteomes" id="UP001058271"/>
    </source>
</evidence>
<gene>
    <name evidence="1" type="ORF">Drose_05585</name>
</gene>
<protein>
    <submittedName>
        <fullName evidence="1">Uncharacterized protein</fullName>
    </submittedName>
</protein>
<dbReference type="Gene3D" id="3.40.50.450">
    <property type="match status" value="1"/>
</dbReference>
<accession>A0ABY5Z859</accession>
<evidence type="ECO:0000313" key="1">
    <source>
        <dbReference type="EMBL" id="UWZ37741.1"/>
    </source>
</evidence>
<proteinExistence type="predicted"/>
<keyword evidence="2" id="KW-1185">Reference proteome</keyword>
<name>A0ABY5Z859_9ACTN</name>
<reference evidence="1" key="1">
    <citation type="submission" date="2021-04" db="EMBL/GenBank/DDBJ databases">
        <title>Biosynthetic gene clusters of Dactylosporangioum roseum.</title>
        <authorList>
            <person name="Hartkoorn R.C."/>
            <person name="Beaudoing E."/>
            <person name="Hot D."/>
            <person name="Moureu S."/>
        </authorList>
    </citation>
    <scope>NUCLEOTIDE SEQUENCE</scope>
    <source>
        <strain evidence="1">NRRL B-16295</strain>
    </source>
</reference>
<dbReference type="SUPFAM" id="SSF102405">
    <property type="entry name" value="MCP/YpsA-like"/>
    <property type="match status" value="1"/>
</dbReference>
<dbReference type="Proteomes" id="UP001058271">
    <property type="component" value="Chromosome"/>
</dbReference>
<organism evidence="1 2">
    <name type="scientific">Dactylosporangium roseum</name>
    <dbReference type="NCBI Taxonomy" id="47989"/>
    <lineage>
        <taxon>Bacteria</taxon>
        <taxon>Bacillati</taxon>
        <taxon>Actinomycetota</taxon>
        <taxon>Actinomycetes</taxon>
        <taxon>Micromonosporales</taxon>
        <taxon>Micromonosporaceae</taxon>
        <taxon>Dactylosporangium</taxon>
    </lineage>
</organism>
<sequence length="198" mass="21418">MRALAEDVGAVMRTVAGTGHRPATRTNPDGITPAQMPWVRAKARAGLLWLAEHHDTEEVWSGMALGWDLVLASAAVDLGIPLRAVIPFESQPEVWRDPRDVAEWRRLRAAAESEIVCGPNPTSNQHAAALLHGRNDELLRAEGLFACWDARKRSGGTHSAVKKAARLELPVVHLDPAAQVVCGLGCSCVETLKPSTLF</sequence>
<dbReference type="RefSeq" id="WP_260727104.1">
    <property type="nucleotide sequence ID" value="NZ_BAAABS010000033.1"/>
</dbReference>